<dbReference type="CDD" id="cd17535">
    <property type="entry name" value="REC_NarL-like"/>
    <property type="match status" value="1"/>
</dbReference>
<comment type="caution">
    <text evidence="8">The sequence shown here is derived from an EMBL/GenBank/DDBJ whole genome shotgun (WGS) entry which is preliminary data.</text>
</comment>
<name>A0ABS1KPN6_9BACT</name>
<evidence type="ECO:0000313" key="8">
    <source>
        <dbReference type="EMBL" id="MBL0741438.1"/>
    </source>
</evidence>
<keyword evidence="2" id="KW-0805">Transcription regulation</keyword>
<evidence type="ECO:0000259" key="6">
    <source>
        <dbReference type="PROSITE" id="PS50043"/>
    </source>
</evidence>
<dbReference type="SUPFAM" id="SSF52172">
    <property type="entry name" value="CheY-like"/>
    <property type="match status" value="1"/>
</dbReference>
<keyword evidence="3" id="KW-0238">DNA-binding</keyword>
<dbReference type="InterPro" id="IPR000792">
    <property type="entry name" value="Tscrpt_reg_LuxR_C"/>
</dbReference>
<dbReference type="InterPro" id="IPR001789">
    <property type="entry name" value="Sig_transdc_resp-reg_receiver"/>
</dbReference>
<evidence type="ECO:0000256" key="3">
    <source>
        <dbReference type="ARBA" id="ARBA00023125"/>
    </source>
</evidence>
<reference evidence="8 9" key="1">
    <citation type="submission" date="2021-01" db="EMBL/GenBank/DDBJ databases">
        <title>Chryseolinea sp. Jin1 Genome sequencing and assembly.</title>
        <authorList>
            <person name="Kim I."/>
        </authorList>
    </citation>
    <scope>NUCLEOTIDE SEQUENCE [LARGE SCALE GENOMIC DNA]</scope>
    <source>
        <strain evidence="8 9">Jin1</strain>
    </source>
</reference>
<dbReference type="InterPro" id="IPR039420">
    <property type="entry name" value="WalR-like"/>
</dbReference>
<dbReference type="PANTHER" id="PTHR43214:SF41">
    <property type="entry name" value="NITRATE_NITRITE RESPONSE REGULATOR PROTEIN NARP"/>
    <property type="match status" value="1"/>
</dbReference>
<feature type="domain" description="HTH luxR-type" evidence="6">
    <location>
        <begin position="148"/>
        <end position="213"/>
    </location>
</feature>
<evidence type="ECO:0000259" key="7">
    <source>
        <dbReference type="PROSITE" id="PS50110"/>
    </source>
</evidence>
<dbReference type="InterPro" id="IPR011006">
    <property type="entry name" value="CheY-like_superfamily"/>
</dbReference>
<evidence type="ECO:0000256" key="2">
    <source>
        <dbReference type="ARBA" id="ARBA00023015"/>
    </source>
</evidence>
<feature type="domain" description="Response regulatory" evidence="7">
    <location>
        <begin position="9"/>
        <end position="127"/>
    </location>
</feature>
<dbReference type="SUPFAM" id="SSF46894">
    <property type="entry name" value="C-terminal effector domain of the bipartite response regulators"/>
    <property type="match status" value="1"/>
</dbReference>
<evidence type="ECO:0000256" key="5">
    <source>
        <dbReference type="PROSITE-ProRule" id="PRU00169"/>
    </source>
</evidence>
<accession>A0ABS1KPN6</accession>
<feature type="modified residue" description="4-aspartylphosphate" evidence="5">
    <location>
        <position position="62"/>
    </location>
</feature>
<dbReference type="InterPro" id="IPR016032">
    <property type="entry name" value="Sig_transdc_resp-reg_C-effctor"/>
</dbReference>
<protein>
    <submittedName>
        <fullName evidence="8">Response regulator transcription factor</fullName>
    </submittedName>
</protein>
<dbReference type="Proteomes" id="UP000613030">
    <property type="component" value="Unassembled WGS sequence"/>
</dbReference>
<dbReference type="SMART" id="SM00421">
    <property type="entry name" value="HTH_LUXR"/>
    <property type="match status" value="1"/>
</dbReference>
<evidence type="ECO:0000256" key="4">
    <source>
        <dbReference type="ARBA" id="ARBA00023163"/>
    </source>
</evidence>
<dbReference type="CDD" id="cd06170">
    <property type="entry name" value="LuxR_C_like"/>
    <property type="match status" value="1"/>
</dbReference>
<dbReference type="InterPro" id="IPR058245">
    <property type="entry name" value="NreC/VraR/RcsB-like_REC"/>
</dbReference>
<dbReference type="PANTHER" id="PTHR43214">
    <property type="entry name" value="TWO-COMPONENT RESPONSE REGULATOR"/>
    <property type="match status" value="1"/>
</dbReference>
<organism evidence="8 9">
    <name type="scientific">Chryseolinea lacunae</name>
    <dbReference type="NCBI Taxonomy" id="2801331"/>
    <lineage>
        <taxon>Bacteria</taxon>
        <taxon>Pseudomonadati</taxon>
        <taxon>Bacteroidota</taxon>
        <taxon>Cytophagia</taxon>
        <taxon>Cytophagales</taxon>
        <taxon>Fulvivirgaceae</taxon>
        <taxon>Chryseolinea</taxon>
    </lineage>
</organism>
<proteinExistence type="predicted"/>
<dbReference type="Pfam" id="PF00072">
    <property type="entry name" value="Response_reg"/>
    <property type="match status" value="1"/>
</dbReference>
<dbReference type="Gene3D" id="1.10.10.10">
    <property type="entry name" value="Winged helix-like DNA-binding domain superfamily/Winged helix DNA-binding domain"/>
    <property type="match status" value="1"/>
</dbReference>
<dbReference type="EMBL" id="JAERRB010000003">
    <property type="protein sequence ID" value="MBL0741438.1"/>
    <property type="molecule type" value="Genomic_DNA"/>
</dbReference>
<keyword evidence="9" id="KW-1185">Reference proteome</keyword>
<sequence>MSPHSRPIVIAIVEDHPIVIEGLRKILSRDLPVQEIVEHHTGAGFLRYLASNKQTLDVVLLDITLPDANGVELCAEIKRLSPGTVVLGFSNHSDRSLVLQLLSQGASGYLLKNATAAEIIQCITEALQGQISFSDQIKQIIAKPSANQLKPIPPLTKREKQVLRMIADEKTSTEISEELMVSPFTIETHRRNLMQKFGAKNVVGLIKIATELRLL</sequence>
<dbReference type="PROSITE" id="PS50110">
    <property type="entry name" value="RESPONSE_REGULATORY"/>
    <property type="match status" value="1"/>
</dbReference>
<dbReference type="PROSITE" id="PS50043">
    <property type="entry name" value="HTH_LUXR_2"/>
    <property type="match status" value="1"/>
</dbReference>
<dbReference type="InterPro" id="IPR036388">
    <property type="entry name" value="WH-like_DNA-bd_sf"/>
</dbReference>
<dbReference type="Pfam" id="PF00196">
    <property type="entry name" value="GerE"/>
    <property type="match status" value="1"/>
</dbReference>
<dbReference type="SMART" id="SM00448">
    <property type="entry name" value="REC"/>
    <property type="match status" value="1"/>
</dbReference>
<dbReference type="RefSeq" id="WP_202008818.1">
    <property type="nucleotide sequence ID" value="NZ_JAERRB010000003.1"/>
</dbReference>
<keyword evidence="1 5" id="KW-0597">Phosphoprotein</keyword>
<dbReference type="Gene3D" id="3.40.50.2300">
    <property type="match status" value="1"/>
</dbReference>
<keyword evidence="4" id="KW-0804">Transcription</keyword>
<evidence type="ECO:0000313" key="9">
    <source>
        <dbReference type="Proteomes" id="UP000613030"/>
    </source>
</evidence>
<gene>
    <name evidence="8" type="ORF">JI741_09415</name>
</gene>
<dbReference type="PRINTS" id="PR00038">
    <property type="entry name" value="HTHLUXR"/>
</dbReference>
<evidence type="ECO:0000256" key="1">
    <source>
        <dbReference type="ARBA" id="ARBA00022553"/>
    </source>
</evidence>